<organism evidence="2 3">
    <name type="scientific">Amanita muscaria (strain Koide BX008)</name>
    <dbReference type="NCBI Taxonomy" id="946122"/>
    <lineage>
        <taxon>Eukaryota</taxon>
        <taxon>Fungi</taxon>
        <taxon>Dikarya</taxon>
        <taxon>Basidiomycota</taxon>
        <taxon>Agaricomycotina</taxon>
        <taxon>Agaricomycetes</taxon>
        <taxon>Agaricomycetidae</taxon>
        <taxon>Agaricales</taxon>
        <taxon>Pluteineae</taxon>
        <taxon>Amanitaceae</taxon>
        <taxon>Amanita</taxon>
    </lineage>
</organism>
<gene>
    <name evidence="2" type="ORF">M378DRAFT_180486</name>
</gene>
<evidence type="ECO:0000313" key="3">
    <source>
        <dbReference type="Proteomes" id="UP000054549"/>
    </source>
</evidence>
<accession>A0A0C2WVL5</accession>
<dbReference type="HOGENOM" id="CLU_2003348_0_0_1"/>
<dbReference type="Proteomes" id="UP000054549">
    <property type="component" value="Unassembled WGS sequence"/>
</dbReference>
<name>A0A0C2WVL5_AMAMK</name>
<keyword evidence="3" id="KW-1185">Reference proteome</keyword>
<feature type="region of interest" description="Disordered" evidence="1">
    <location>
        <begin position="103"/>
        <end position="124"/>
    </location>
</feature>
<protein>
    <submittedName>
        <fullName evidence="2">Uncharacterized protein</fullName>
    </submittedName>
</protein>
<reference evidence="2 3" key="1">
    <citation type="submission" date="2014-04" db="EMBL/GenBank/DDBJ databases">
        <title>Evolutionary Origins and Diversification of the Mycorrhizal Mutualists.</title>
        <authorList>
            <consortium name="DOE Joint Genome Institute"/>
            <consortium name="Mycorrhizal Genomics Consortium"/>
            <person name="Kohler A."/>
            <person name="Kuo A."/>
            <person name="Nagy L.G."/>
            <person name="Floudas D."/>
            <person name="Copeland A."/>
            <person name="Barry K.W."/>
            <person name="Cichocki N."/>
            <person name="Veneault-Fourrey C."/>
            <person name="LaButti K."/>
            <person name="Lindquist E.A."/>
            <person name="Lipzen A."/>
            <person name="Lundell T."/>
            <person name="Morin E."/>
            <person name="Murat C."/>
            <person name="Riley R."/>
            <person name="Ohm R."/>
            <person name="Sun H."/>
            <person name="Tunlid A."/>
            <person name="Henrissat B."/>
            <person name="Grigoriev I.V."/>
            <person name="Hibbett D.S."/>
            <person name="Martin F."/>
        </authorList>
    </citation>
    <scope>NUCLEOTIDE SEQUENCE [LARGE SCALE GENOMIC DNA]</scope>
    <source>
        <strain evidence="2 3">Koide BX008</strain>
    </source>
</reference>
<dbReference type="EMBL" id="KN818300">
    <property type="protein sequence ID" value="KIL60378.1"/>
    <property type="molecule type" value="Genomic_DNA"/>
</dbReference>
<dbReference type="AlphaFoldDB" id="A0A0C2WVL5"/>
<dbReference type="InParanoid" id="A0A0C2WVL5"/>
<sequence length="124" mass="13984">MNSASPHDQSLENNSIIKNGISKFSTYNTFNPLKPSKNCIYQTLYATFIRMSHQFNATSSFEKDLPPRMRIPLHMAYQFPISTSISIPSHSWQSAVPPQLYNRSIAQRAGQQHASSLPPTSREA</sequence>
<evidence type="ECO:0000256" key="1">
    <source>
        <dbReference type="SAM" id="MobiDB-lite"/>
    </source>
</evidence>
<proteinExistence type="predicted"/>
<evidence type="ECO:0000313" key="2">
    <source>
        <dbReference type="EMBL" id="KIL60378.1"/>
    </source>
</evidence>